<evidence type="ECO:0000313" key="3">
    <source>
        <dbReference type="EMBL" id="MCS0634280.1"/>
    </source>
</evidence>
<dbReference type="Pfam" id="PF05685">
    <property type="entry name" value="Uma2"/>
    <property type="match status" value="1"/>
</dbReference>
<dbReference type="CDD" id="cd06260">
    <property type="entry name" value="DUF820-like"/>
    <property type="match status" value="1"/>
</dbReference>
<evidence type="ECO:0000259" key="2">
    <source>
        <dbReference type="Pfam" id="PF05685"/>
    </source>
</evidence>
<evidence type="ECO:0000256" key="1">
    <source>
        <dbReference type="SAM" id="MobiDB-lite"/>
    </source>
</evidence>
<keyword evidence="3" id="KW-0378">Hydrolase</keyword>
<protein>
    <submittedName>
        <fullName evidence="3">Uma2 family endonuclease</fullName>
    </submittedName>
</protein>
<feature type="compositionally biased region" description="Low complexity" evidence="1">
    <location>
        <begin position="18"/>
        <end position="39"/>
    </location>
</feature>
<dbReference type="Gene3D" id="3.90.1570.10">
    <property type="entry name" value="tt1808, chain A"/>
    <property type="match status" value="1"/>
</dbReference>
<evidence type="ECO:0000313" key="4">
    <source>
        <dbReference type="Proteomes" id="UP001431313"/>
    </source>
</evidence>
<gene>
    <name evidence="3" type="ORF">NX801_01075</name>
</gene>
<feature type="domain" description="Putative restriction endonuclease" evidence="2">
    <location>
        <begin position="71"/>
        <end position="230"/>
    </location>
</feature>
<dbReference type="GO" id="GO:0004519">
    <property type="term" value="F:endonuclease activity"/>
    <property type="evidence" value="ECO:0007669"/>
    <property type="project" value="UniProtKB-KW"/>
</dbReference>
<dbReference type="InterPro" id="IPR008538">
    <property type="entry name" value="Uma2"/>
</dbReference>
<dbReference type="InterPro" id="IPR012296">
    <property type="entry name" value="Nuclease_put_TT1808"/>
</dbReference>
<feature type="region of interest" description="Disordered" evidence="1">
    <location>
        <begin position="1"/>
        <end position="39"/>
    </location>
</feature>
<dbReference type="PANTHER" id="PTHR35400">
    <property type="entry name" value="SLR1083 PROTEIN"/>
    <property type="match status" value="1"/>
</dbReference>
<name>A0ABT2CA49_9ACTN</name>
<sequence>MTRHESGTTDAAGPRFVPADGPGPARGPAGDAGPACGPVGDSVRDPDHLWPPDDHAWVRPPHRGWVADDLDLLPHLPRKTELIDGALVLLSPQTVLHERTTGLLDRALREQAPEGMKAKRHMTITLDRRNRLDPDVLVVRREALTGPRQVTFHPGEVLLAVEVTAPDTAGRDREVKPLKYARAGIPHHWRVEHDDVRPVVYVHELDPATRAYVPTGVHRDHLRLAVPFGLDIDLGATGRPGRSR</sequence>
<dbReference type="RefSeq" id="WP_258784810.1">
    <property type="nucleotide sequence ID" value="NZ_JANUGQ010000001.1"/>
</dbReference>
<dbReference type="PANTHER" id="PTHR35400:SF3">
    <property type="entry name" value="SLL1072 PROTEIN"/>
    <property type="match status" value="1"/>
</dbReference>
<dbReference type="InterPro" id="IPR011335">
    <property type="entry name" value="Restrct_endonuc-II-like"/>
</dbReference>
<keyword evidence="3" id="KW-0540">Nuclease</keyword>
<dbReference type="SUPFAM" id="SSF52980">
    <property type="entry name" value="Restriction endonuclease-like"/>
    <property type="match status" value="1"/>
</dbReference>
<accession>A0ABT2CA49</accession>
<organism evidence="3 4">
    <name type="scientific">Streptomyces pyxinae</name>
    <dbReference type="NCBI Taxonomy" id="2970734"/>
    <lineage>
        <taxon>Bacteria</taxon>
        <taxon>Bacillati</taxon>
        <taxon>Actinomycetota</taxon>
        <taxon>Actinomycetes</taxon>
        <taxon>Kitasatosporales</taxon>
        <taxon>Streptomycetaceae</taxon>
        <taxon>Streptomyces</taxon>
    </lineage>
</organism>
<dbReference type="Proteomes" id="UP001431313">
    <property type="component" value="Unassembled WGS sequence"/>
</dbReference>
<keyword evidence="3" id="KW-0255">Endonuclease</keyword>
<proteinExistence type="predicted"/>
<reference evidence="3" key="1">
    <citation type="submission" date="2022-08" db="EMBL/GenBank/DDBJ databases">
        <authorList>
            <person name="Somphong A."/>
            <person name="Phongsopitanun W."/>
        </authorList>
    </citation>
    <scope>NUCLEOTIDE SEQUENCE</scope>
    <source>
        <strain evidence="3">LP05-1</strain>
    </source>
</reference>
<comment type="caution">
    <text evidence="3">The sequence shown here is derived from an EMBL/GenBank/DDBJ whole genome shotgun (WGS) entry which is preliminary data.</text>
</comment>
<keyword evidence="4" id="KW-1185">Reference proteome</keyword>
<dbReference type="EMBL" id="JANUGQ010000001">
    <property type="protein sequence ID" value="MCS0634280.1"/>
    <property type="molecule type" value="Genomic_DNA"/>
</dbReference>